<dbReference type="Gene3D" id="3.30.1380.10">
    <property type="match status" value="1"/>
</dbReference>
<keyword evidence="2" id="KW-0378">Hydrolase</keyword>
<dbReference type="InterPro" id="IPR039561">
    <property type="entry name" value="Peptidase_M15C"/>
</dbReference>
<accession>A0A1T4WS85</accession>
<organism evidence="2 3">
    <name type="scientific">Caloramator quimbayensis</name>
    <dbReference type="NCBI Taxonomy" id="1147123"/>
    <lineage>
        <taxon>Bacteria</taxon>
        <taxon>Bacillati</taxon>
        <taxon>Bacillota</taxon>
        <taxon>Clostridia</taxon>
        <taxon>Eubacteriales</taxon>
        <taxon>Clostridiaceae</taxon>
        <taxon>Caloramator</taxon>
    </lineage>
</organism>
<evidence type="ECO:0000313" key="3">
    <source>
        <dbReference type="Proteomes" id="UP000190105"/>
    </source>
</evidence>
<dbReference type="SUPFAM" id="SSF55166">
    <property type="entry name" value="Hedgehog/DD-peptidase"/>
    <property type="match status" value="1"/>
</dbReference>
<gene>
    <name evidence="2" type="ORF">SAMN05443428_103146</name>
</gene>
<dbReference type="Pfam" id="PF13539">
    <property type="entry name" value="Peptidase_M15_4"/>
    <property type="match status" value="1"/>
</dbReference>
<evidence type="ECO:0000259" key="1">
    <source>
        <dbReference type="Pfam" id="PF13539"/>
    </source>
</evidence>
<feature type="domain" description="Peptidase M15C" evidence="1">
    <location>
        <begin position="209"/>
        <end position="276"/>
    </location>
</feature>
<reference evidence="3" key="1">
    <citation type="submission" date="2017-02" db="EMBL/GenBank/DDBJ databases">
        <authorList>
            <person name="Varghese N."/>
            <person name="Submissions S."/>
        </authorList>
    </citation>
    <scope>NUCLEOTIDE SEQUENCE [LARGE SCALE GENOMIC DNA]</scope>
    <source>
        <strain evidence="3">USBA 833</strain>
    </source>
</reference>
<dbReference type="AlphaFoldDB" id="A0A1T4WS85"/>
<dbReference type="EMBL" id="FUYH01000003">
    <property type="protein sequence ID" value="SKA79977.1"/>
    <property type="molecule type" value="Genomic_DNA"/>
</dbReference>
<keyword evidence="3" id="KW-1185">Reference proteome</keyword>
<keyword evidence="2" id="KW-0645">Protease</keyword>
<sequence>MKKLLAAISIIIFFSGCGNKKDMQLPSIKQNIPSKITSTEDLNSYAYITEAKRDILCLMMSYPDYIKDIEKNNNCIYIVMNSGEKILYDDKKKKSHDEKILNADIQDMMEQIYPLNTENKIMEKDFDPGRARCYSFFKAVYGNSKLQIEKNLTLVNTPFGSFNFNKNNSAAVNFKNVMIELSDLSLKNQSIRKNILPMSGTFNYRNIAGTNNLSAHSFGIAVDLSVNKNDYWKWTSRQNGEKRLESYPKEIVSIFEKNNFIWGGKWGHFDIMHYEYRPEIIFKSKYFGRKIDDDSAWYGSVPNHHEKIKNYIEMIDKLLY</sequence>
<protein>
    <submittedName>
        <fullName evidence="2">D-alanyl-D-alanine carboxypeptidase</fullName>
    </submittedName>
</protein>
<dbReference type="PROSITE" id="PS51257">
    <property type="entry name" value="PROKAR_LIPOPROTEIN"/>
    <property type="match status" value="1"/>
</dbReference>
<proteinExistence type="predicted"/>
<dbReference type="Proteomes" id="UP000190105">
    <property type="component" value="Unassembled WGS sequence"/>
</dbReference>
<evidence type="ECO:0000313" key="2">
    <source>
        <dbReference type="EMBL" id="SKA79977.1"/>
    </source>
</evidence>
<dbReference type="InterPro" id="IPR009045">
    <property type="entry name" value="Zn_M74/Hedgehog-like"/>
</dbReference>
<dbReference type="STRING" id="1147123.SAMN05443428_103146"/>
<name>A0A1T4WS85_9CLOT</name>
<dbReference type="GO" id="GO:0004180">
    <property type="term" value="F:carboxypeptidase activity"/>
    <property type="evidence" value="ECO:0007669"/>
    <property type="project" value="UniProtKB-KW"/>
</dbReference>
<keyword evidence="2" id="KW-0121">Carboxypeptidase</keyword>